<protein>
    <submittedName>
        <fullName evidence="2">Copper resistance protein B</fullName>
    </submittedName>
</protein>
<evidence type="ECO:0000313" key="2">
    <source>
        <dbReference type="EMBL" id="SFU96227.1"/>
    </source>
</evidence>
<sequence>MTINIPMTAAGAVLTMLTLSVAQAEDGYEAPDDWPSPMVEHNMAMALFDRLEYAVPNKGDEALVWDFEAWYGGDVNRVYLKSEGDNVQGDGEDAEFESLELLYSRLVADFWELQGGIGYQGGVFSDDHAERTYGVVGLQGVMPYGIETDLALQVSDEGDVSASVEGEYDLRLTQRLYLQPRTEIAVAASEVEAFGVGEGLNSVRVGMRLGYQVTRRFAPYVGGYWEKQYGDTADLARASGDATEDTGVVAGVRLMF</sequence>
<dbReference type="AlphaFoldDB" id="A0A1I7KFK1"/>
<evidence type="ECO:0000313" key="3">
    <source>
        <dbReference type="Proteomes" id="UP000198693"/>
    </source>
</evidence>
<dbReference type="Pfam" id="PF05275">
    <property type="entry name" value="CopB"/>
    <property type="match status" value="1"/>
</dbReference>
<feature type="chain" id="PRO_5011567815" evidence="1">
    <location>
        <begin position="25"/>
        <end position="256"/>
    </location>
</feature>
<dbReference type="InterPro" id="IPR007939">
    <property type="entry name" value="Cu-R_B_prcur"/>
</dbReference>
<reference evidence="3" key="1">
    <citation type="submission" date="2016-10" db="EMBL/GenBank/DDBJ databases">
        <authorList>
            <person name="Varghese N."/>
            <person name="Submissions S."/>
        </authorList>
    </citation>
    <scope>NUCLEOTIDE SEQUENCE [LARGE SCALE GENOMIC DNA]</scope>
    <source>
        <strain evidence="3">CGMCC 1.6981</strain>
    </source>
</reference>
<accession>A0A1I7KFK1</accession>
<keyword evidence="1" id="KW-0732">Signal</keyword>
<dbReference type="EMBL" id="FPBP01000019">
    <property type="protein sequence ID" value="SFU96227.1"/>
    <property type="molecule type" value="Genomic_DNA"/>
</dbReference>
<proteinExistence type="predicted"/>
<feature type="signal peptide" evidence="1">
    <location>
        <begin position="1"/>
        <end position="24"/>
    </location>
</feature>
<dbReference type="Proteomes" id="UP000198693">
    <property type="component" value="Unassembled WGS sequence"/>
</dbReference>
<evidence type="ECO:0000256" key="1">
    <source>
        <dbReference type="SAM" id="SignalP"/>
    </source>
</evidence>
<dbReference type="GO" id="GO:0006878">
    <property type="term" value="P:intracellular copper ion homeostasis"/>
    <property type="evidence" value="ECO:0007669"/>
    <property type="project" value="InterPro"/>
</dbReference>
<keyword evidence="3" id="KW-1185">Reference proteome</keyword>
<gene>
    <name evidence="2" type="ORF">SAMN04487955_11926</name>
</gene>
<dbReference type="InterPro" id="IPR036709">
    <property type="entry name" value="Autotransporte_beta_dom_sf"/>
</dbReference>
<dbReference type="SUPFAM" id="SSF103515">
    <property type="entry name" value="Autotransporter"/>
    <property type="match status" value="1"/>
</dbReference>
<dbReference type="Gene3D" id="2.40.128.130">
    <property type="entry name" value="Autotransporter beta-domain"/>
    <property type="match status" value="1"/>
</dbReference>
<dbReference type="GO" id="GO:0009279">
    <property type="term" value="C:cell outer membrane"/>
    <property type="evidence" value="ECO:0007669"/>
    <property type="project" value="InterPro"/>
</dbReference>
<name>A0A1I7KFK1_9GAMM</name>
<dbReference type="GO" id="GO:0005507">
    <property type="term" value="F:copper ion binding"/>
    <property type="evidence" value="ECO:0007669"/>
    <property type="project" value="InterPro"/>
</dbReference>
<dbReference type="RefSeq" id="WP_245784326.1">
    <property type="nucleotide sequence ID" value="NZ_FPBP01000019.1"/>
</dbReference>
<organism evidence="2 3">
    <name type="scientific">Halomonas korlensis</name>
    <dbReference type="NCBI Taxonomy" id="463301"/>
    <lineage>
        <taxon>Bacteria</taxon>
        <taxon>Pseudomonadati</taxon>
        <taxon>Pseudomonadota</taxon>
        <taxon>Gammaproteobacteria</taxon>
        <taxon>Oceanospirillales</taxon>
        <taxon>Halomonadaceae</taxon>
        <taxon>Halomonas</taxon>
    </lineage>
</organism>
<dbReference type="STRING" id="463301.SAMN04487955_11926"/>